<accession>A0ABR0NH28</accession>
<name>A0ABR0NH28_GOSAR</name>
<sequence length="61" mass="6918">MENDDEDSLLATMDGKKKPRFNTMDSIISMGIDLLETNDERVEALIQQILTATCKQADRML</sequence>
<reference evidence="1 2" key="1">
    <citation type="submission" date="2023-03" db="EMBL/GenBank/DDBJ databases">
        <title>WGS of Gossypium arboreum.</title>
        <authorList>
            <person name="Yu D."/>
        </authorList>
    </citation>
    <scope>NUCLEOTIDE SEQUENCE [LARGE SCALE GENOMIC DNA]</scope>
    <source>
        <tissue evidence="1">Leaf</tissue>
    </source>
</reference>
<evidence type="ECO:0000313" key="2">
    <source>
        <dbReference type="Proteomes" id="UP001358586"/>
    </source>
</evidence>
<gene>
    <name evidence="1" type="ORF">PVK06_035170</name>
</gene>
<protein>
    <submittedName>
        <fullName evidence="1">Uncharacterized protein</fullName>
    </submittedName>
</protein>
<evidence type="ECO:0000313" key="1">
    <source>
        <dbReference type="EMBL" id="KAK5793982.1"/>
    </source>
</evidence>
<proteinExistence type="predicted"/>
<organism evidence="1 2">
    <name type="scientific">Gossypium arboreum</name>
    <name type="common">Tree cotton</name>
    <name type="synonym">Gossypium nanking</name>
    <dbReference type="NCBI Taxonomy" id="29729"/>
    <lineage>
        <taxon>Eukaryota</taxon>
        <taxon>Viridiplantae</taxon>
        <taxon>Streptophyta</taxon>
        <taxon>Embryophyta</taxon>
        <taxon>Tracheophyta</taxon>
        <taxon>Spermatophyta</taxon>
        <taxon>Magnoliopsida</taxon>
        <taxon>eudicotyledons</taxon>
        <taxon>Gunneridae</taxon>
        <taxon>Pentapetalae</taxon>
        <taxon>rosids</taxon>
        <taxon>malvids</taxon>
        <taxon>Malvales</taxon>
        <taxon>Malvaceae</taxon>
        <taxon>Malvoideae</taxon>
        <taxon>Gossypium</taxon>
    </lineage>
</organism>
<dbReference type="Proteomes" id="UP001358586">
    <property type="component" value="Chromosome 10"/>
</dbReference>
<keyword evidence="2" id="KW-1185">Reference proteome</keyword>
<comment type="caution">
    <text evidence="1">The sequence shown here is derived from an EMBL/GenBank/DDBJ whole genome shotgun (WGS) entry which is preliminary data.</text>
</comment>
<dbReference type="EMBL" id="JARKNE010000010">
    <property type="protein sequence ID" value="KAK5793982.1"/>
    <property type="molecule type" value="Genomic_DNA"/>
</dbReference>